<keyword evidence="1" id="KW-0472">Membrane</keyword>
<keyword evidence="1" id="KW-0812">Transmembrane</keyword>
<organism evidence="2 3">
    <name type="scientific">Nesidiocoris tenuis</name>
    <dbReference type="NCBI Taxonomy" id="355587"/>
    <lineage>
        <taxon>Eukaryota</taxon>
        <taxon>Metazoa</taxon>
        <taxon>Ecdysozoa</taxon>
        <taxon>Arthropoda</taxon>
        <taxon>Hexapoda</taxon>
        <taxon>Insecta</taxon>
        <taxon>Pterygota</taxon>
        <taxon>Neoptera</taxon>
        <taxon>Paraneoptera</taxon>
        <taxon>Hemiptera</taxon>
        <taxon>Heteroptera</taxon>
        <taxon>Panheteroptera</taxon>
        <taxon>Cimicomorpha</taxon>
        <taxon>Miridae</taxon>
        <taxon>Dicyphina</taxon>
        <taxon>Nesidiocoris</taxon>
    </lineage>
</organism>
<keyword evidence="3" id="KW-1185">Reference proteome</keyword>
<evidence type="ECO:0000256" key="1">
    <source>
        <dbReference type="SAM" id="Phobius"/>
    </source>
</evidence>
<dbReference type="Proteomes" id="UP001307889">
    <property type="component" value="Chromosome 1"/>
</dbReference>
<proteinExistence type="predicted"/>
<evidence type="ECO:0000313" key="2">
    <source>
        <dbReference type="EMBL" id="BES89556.1"/>
    </source>
</evidence>
<name>A0ABN7AB58_9HEMI</name>
<accession>A0ABN7AB58</accession>
<evidence type="ECO:0000313" key="3">
    <source>
        <dbReference type="Proteomes" id="UP001307889"/>
    </source>
</evidence>
<keyword evidence="1" id="KW-1133">Transmembrane helix</keyword>
<dbReference type="EMBL" id="AP028909">
    <property type="protein sequence ID" value="BES89556.1"/>
    <property type="molecule type" value="Genomic_DNA"/>
</dbReference>
<reference evidence="2 3" key="1">
    <citation type="submission" date="2023-09" db="EMBL/GenBank/DDBJ databases">
        <title>Nesidiocoris tenuis whole genome shotgun sequence.</title>
        <authorList>
            <person name="Shibata T."/>
            <person name="Shimoda M."/>
            <person name="Kobayashi T."/>
            <person name="Uehara T."/>
        </authorList>
    </citation>
    <scope>NUCLEOTIDE SEQUENCE [LARGE SCALE GENOMIC DNA]</scope>
    <source>
        <strain evidence="2 3">Japan</strain>
    </source>
</reference>
<gene>
    <name evidence="2" type="ORF">NTJ_02363</name>
</gene>
<sequence>MYRSAGSRTQNTARPEQEWRRLPIGTAPKYILTEEQNSPAPEDIHDSQFYSLRCRRDFDSVLVVTAVSSMRGFTQPSLHYRFPSVFVLVLSIASTGIRIVLIVEL</sequence>
<feature type="transmembrane region" description="Helical" evidence="1">
    <location>
        <begin position="80"/>
        <end position="103"/>
    </location>
</feature>
<protein>
    <submittedName>
        <fullName evidence="2">Uncharacterized protein</fullName>
    </submittedName>
</protein>